<dbReference type="AlphaFoldDB" id="A0AAW0CFW5"/>
<evidence type="ECO:0000313" key="2">
    <source>
        <dbReference type="Proteomes" id="UP001362999"/>
    </source>
</evidence>
<keyword evidence="2" id="KW-1185">Reference proteome</keyword>
<dbReference type="Proteomes" id="UP001362999">
    <property type="component" value="Unassembled WGS sequence"/>
</dbReference>
<comment type="caution">
    <text evidence="1">The sequence shown here is derived from an EMBL/GenBank/DDBJ whole genome shotgun (WGS) entry which is preliminary data.</text>
</comment>
<accession>A0AAW0CFW5</accession>
<gene>
    <name evidence="1" type="ORF">R3P38DRAFT_3350187</name>
</gene>
<organism evidence="1 2">
    <name type="scientific">Favolaschia claudopus</name>
    <dbReference type="NCBI Taxonomy" id="2862362"/>
    <lineage>
        <taxon>Eukaryota</taxon>
        <taxon>Fungi</taxon>
        <taxon>Dikarya</taxon>
        <taxon>Basidiomycota</taxon>
        <taxon>Agaricomycotina</taxon>
        <taxon>Agaricomycetes</taxon>
        <taxon>Agaricomycetidae</taxon>
        <taxon>Agaricales</taxon>
        <taxon>Marasmiineae</taxon>
        <taxon>Mycenaceae</taxon>
        <taxon>Favolaschia</taxon>
    </lineage>
</organism>
<dbReference type="EMBL" id="JAWWNJ010000017">
    <property type="protein sequence ID" value="KAK7038014.1"/>
    <property type="molecule type" value="Genomic_DNA"/>
</dbReference>
<reference evidence="1 2" key="1">
    <citation type="journal article" date="2024" name="J Genomics">
        <title>Draft genome sequencing and assembly of Favolaschia claudopus CIRM-BRFM 2984 isolated from oak limbs.</title>
        <authorList>
            <person name="Navarro D."/>
            <person name="Drula E."/>
            <person name="Chaduli D."/>
            <person name="Cazenave R."/>
            <person name="Ahrendt S."/>
            <person name="Wang J."/>
            <person name="Lipzen A."/>
            <person name="Daum C."/>
            <person name="Barry K."/>
            <person name="Grigoriev I.V."/>
            <person name="Favel A."/>
            <person name="Rosso M.N."/>
            <person name="Martin F."/>
        </authorList>
    </citation>
    <scope>NUCLEOTIDE SEQUENCE [LARGE SCALE GENOMIC DNA]</scope>
    <source>
        <strain evidence="1 2">CIRM-BRFM 2984</strain>
    </source>
</reference>
<proteinExistence type="predicted"/>
<evidence type="ECO:0000313" key="1">
    <source>
        <dbReference type="EMBL" id="KAK7038014.1"/>
    </source>
</evidence>
<dbReference type="Gene3D" id="1.10.3210.10">
    <property type="entry name" value="Hypothetical protein af1432"/>
    <property type="match status" value="1"/>
</dbReference>
<sequence>MTADLQRPVRAHPDKELLLQTTDAARRWGVDDAAVCVASLHDVGQFLPDFMADEMLSEGVSIWKASRDYRCSLSGIAGLPAKRRFTASELQDSEVEAFGKNPLTKAKKNLRHPDAQSKRINIHGPSLETFRSAVENAYNAGIGI</sequence>
<evidence type="ECO:0008006" key="3">
    <source>
        <dbReference type="Google" id="ProtNLM"/>
    </source>
</evidence>
<protein>
    <recommendedName>
        <fullName evidence="3">HD domain-containing protein</fullName>
    </recommendedName>
</protein>
<name>A0AAW0CFW5_9AGAR</name>